<dbReference type="SUPFAM" id="SSF51206">
    <property type="entry name" value="cAMP-binding domain-like"/>
    <property type="match status" value="1"/>
</dbReference>
<evidence type="ECO:0000259" key="4">
    <source>
        <dbReference type="PROSITE" id="PS50042"/>
    </source>
</evidence>
<sequence length="235" mass="26006">MGDEWPAFTFLGKLRKETRDEFLRQGIRKNYSPHQPLLQQGDSSRHVLLITSGVVKVAATSESGYDVLLAVRIAGDLVGEMAAFEELPRSGTVMACSEVSARIIQLQVLESLLGRHPDAMRAILRMLSARLRWANRRRIDYKAYDAPTRFARVLAELSQAYAQPAPDGDTDRCVLGVTLTQRELASLAGLALPTAEKCLATLTAQGLVQCSYRNITICDVPKLLEFAKLDSEIPY</sequence>
<evidence type="ECO:0000313" key="7">
    <source>
        <dbReference type="Proteomes" id="UP001595839"/>
    </source>
</evidence>
<dbReference type="PANTHER" id="PTHR24567">
    <property type="entry name" value="CRP FAMILY TRANSCRIPTIONAL REGULATORY PROTEIN"/>
    <property type="match status" value="1"/>
</dbReference>
<reference evidence="7" key="1">
    <citation type="journal article" date="2019" name="Int. J. Syst. Evol. Microbiol.">
        <title>The Global Catalogue of Microorganisms (GCM) 10K type strain sequencing project: providing services to taxonomists for standard genome sequencing and annotation.</title>
        <authorList>
            <consortium name="The Broad Institute Genomics Platform"/>
            <consortium name="The Broad Institute Genome Sequencing Center for Infectious Disease"/>
            <person name="Wu L."/>
            <person name="Ma J."/>
        </authorList>
    </citation>
    <scope>NUCLEOTIDE SEQUENCE [LARGE SCALE GENOMIC DNA]</scope>
    <source>
        <strain evidence="7">CGMCC 4.7177</strain>
    </source>
</reference>
<dbReference type="CDD" id="cd00038">
    <property type="entry name" value="CAP_ED"/>
    <property type="match status" value="1"/>
</dbReference>
<keyword evidence="7" id="KW-1185">Reference proteome</keyword>
<dbReference type="Proteomes" id="UP001595839">
    <property type="component" value="Unassembled WGS sequence"/>
</dbReference>
<dbReference type="InterPro" id="IPR036390">
    <property type="entry name" value="WH_DNA-bd_sf"/>
</dbReference>
<dbReference type="Pfam" id="PF00027">
    <property type="entry name" value="cNMP_binding"/>
    <property type="match status" value="1"/>
</dbReference>
<accession>A0ABV9B094</accession>
<evidence type="ECO:0000256" key="2">
    <source>
        <dbReference type="ARBA" id="ARBA00023125"/>
    </source>
</evidence>
<dbReference type="EMBL" id="JBHSFK010000036">
    <property type="protein sequence ID" value="MFC4505645.1"/>
    <property type="molecule type" value="Genomic_DNA"/>
</dbReference>
<dbReference type="Gene3D" id="2.60.120.10">
    <property type="entry name" value="Jelly Rolls"/>
    <property type="match status" value="1"/>
</dbReference>
<dbReference type="InterPro" id="IPR050397">
    <property type="entry name" value="Env_Response_Regulators"/>
</dbReference>
<evidence type="ECO:0000259" key="5">
    <source>
        <dbReference type="PROSITE" id="PS51063"/>
    </source>
</evidence>
<dbReference type="InterPro" id="IPR000595">
    <property type="entry name" value="cNMP-bd_dom"/>
</dbReference>
<name>A0ABV9B094_9ACTN</name>
<feature type="domain" description="Cyclic nucleotide-binding" evidence="4">
    <location>
        <begin position="10"/>
        <end position="130"/>
    </location>
</feature>
<feature type="domain" description="HTH crp-type" evidence="5">
    <location>
        <begin position="144"/>
        <end position="221"/>
    </location>
</feature>
<dbReference type="Pfam" id="PF13545">
    <property type="entry name" value="HTH_Crp_2"/>
    <property type="match status" value="1"/>
</dbReference>
<proteinExistence type="predicted"/>
<dbReference type="SMART" id="SM00100">
    <property type="entry name" value="cNMP"/>
    <property type="match status" value="1"/>
</dbReference>
<keyword evidence="3" id="KW-0804">Transcription</keyword>
<keyword evidence="1" id="KW-0805">Transcription regulation</keyword>
<dbReference type="InterPro" id="IPR012318">
    <property type="entry name" value="HTH_CRP"/>
</dbReference>
<dbReference type="PROSITE" id="PS50042">
    <property type="entry name" value="CNMP_BINDING_3"/>
    <property type="match status" value="1"/>
</dbReference>
<dbReference type="InterPro" id="IPR018490">
    <property type="entry name" value="cNMP-bd_dom_sf"/>
</dbReference>
<evidence type="ECO:0000313" key="6">
    <source>
        <dbReference type="EMBL" id="MFC4505645.1"/>
    </source>
</evidence>
<dbReference type="RefSeq" id="WP_381171307.1">
    <property type="nucleotide sequence ID" value="NZ_JBHSFK010000036.1"/>
</dbReference>
<comment type="caution">
    <text evidence="6">The sequence shown here is derived from an EMBL/GenBank/DDBJ whole genome shotgun (WGS) entry which is preliminary data.</text>
</comment>
<dbReference type="SUPFAM" id="SSF46785">
    <property type="entry name" value="Winged helix' DNA-binding domain"/>
    <property type="match status" value="1"/>
</dbReference>
<organism evidence="6 7">
    <name type="scientific">Streptomyces vulcanius</name>
    <dbReference type="NCBI Taxonomy" id="1441876"/>
    <lineage>
        <taxon>Bacteria</taxon>
        <taxon>Bacillati</taxon>
        <taxon>Actinomycetota</taxon>
        <taxon>Actinomycetes</taxon>
        <taxon>Kitasatosporales</taxon>
        <taxon>Streptomycetaceae</taxon>
        <taxon>Streptomyces</taxon>
    </lineage>
</organism>
<protein>
    <submittedName>
        <fullName evidence="6">Crp/Fnr family transcriptional regulator</fullName>
    </submittedName>
</protein>
<dbReference type="PROSITE" id="PS51063">
    <property type="entry name" value="HTH_CRP_2"/>
    <property type="match status" value="1"/>
</dbReference>
<keyword evidence="2" id="KW-0238">DNA-binding</keyword>
<dbReference type="PANTHER" id="PTHR24567:SF74">
    <property type="entry name" value="HTH-TYPE TRANSCRIPTIONAL REGULATOR ARCR"/>
    <property type="match status" value="1"/>
</dbReference>
<gene>
    <name evidence="6" type="ORF">ACFPIH_40345</name>
</gene>
<evidence type="ECO:0000256" key="3">
    <source>
        <dbReference type="ARBA" id="ARBA00023163"/>
    </source>
</evidence>
<evidence type="ECO:0000256" key="1">
    <source>
        <dbReference type="ARBA" id="ARBA00023015"/>
    </source>
</evidence>
<dbReference type="InterPro" id="IPR014710">
    <property type="entry name" value="RmlC-like_jellyroll"/>
</dbReference>